<dbReference type="EMBL" id="NEVH01021938">
    <property type="protein sequence ID" value="PNF19171.1"/>
    <property type="molecule type" value="Genomic_DNA"/>
</dbReference>
<dbReference type="STRING" id="105785.A0A2J7PS66"/>
<evidence type="ECO:0000313" key="2">
    <source>
        <dbReference type="EMBL" id="PNF19171.1"/>
    </source>
</evidence>
<accession>A0A2J7PS66</accession>
<protein>
    <submittedName>
        <fullName evidence="2">Uncharacterized protein</fullName>
    </submittedName>
</protein>
<proteinExistence type="predicted"/>
<dbReference type="OrthoDB" id="26681at2759"/>
<dbReference type="AlphaFoldDB" id="A0A2J7PS66"/>
<comment type="caution">
    <text evidence="2">The sequence shown here is derived from an EMBL/GenBank/DDBJ whole genome shotgun (WGS) entry which is preliminary data.</text>
</comment>
<keyword evidence="3" id="KW-1185">Reference proteome</keyword>
<keyword evidence="1" id="KW-0472">Membrane</keyword>
<name>A0A2J7PS66_9NEOP</name>
<reference evidence="2 3" key="1">
    <citation type="submission" date="2017-12" db="EMBL/GenBank/DDBJ databases">
        <title>Hemimetabolous genomes reveal molecular basis of termite eusociality.</title>
        <authorList>
            <person name="Harrison M.C."/>
            <person name="Jongepier E."/>
            <person name="Robertson H.M."/>
            <person name="Arning N."/>
            <person name="Bitard-Feildel T."/>
            <person name="Chao H."/>
            <person name="Childers C.P."/>
            <person name="Dinh H."/>
            <person name="Doddapaneni H."/>
            <person name="Dugan S."/>
            <person name="Gowin J."/>
            <person name="Greiner C."/>
            <person name="Han Y."/>
            <person name="Hu H."/>
            <person name="Hughes D.S.T."/>
            <person name="Huylmans A.-K."/>
            <person name="Kemena C."/>
            <person name="Kremer L.P.M."/>
            <person name="Lee S.L."/>
            <person name="Lopez-Ezquerra A."/>
            <person name="Mallet L."/>
            <person name="Monroy-Kuhn J.M."/>
            <person name="Moser A."/>
            <person name="Murali S.C."/>
            <person name="Muzny D.M."/>
            <person name="Otani S."/>
            <person name="Piulachs M.-D."/>
            <person name="Poelchau M."/>
            <person name="Qu J."/>
            <person name="Schaub F."/>
            <person name="Wada-Katsumata A."/>
            <person name="Worley K.C."/>
            <person name="Xie Q."/>
            <person name="Ylla G."/>
            <person name="Poulsen M."/>
            <person name="Gibbs R.A."/>
            <person name="Schal C."/>
            <person name="Richards S."/>
            <person name="Belles X."/>
            <person name="Korb J."/>
            <person name="Bornberg-Bauer E."/>
        </authorList>
    </citation>
    <scope>NUCLEOTIDE SEQUENCE [LARGE SCALE GENOMIC DNA]</scope>
    <source>
        <tissue evidence="2">Whole body</tissue>
    </source>
</reference>
<keyword evidence="1" id="KW-0812">Transmembrane</keyword>
<sequence>MVFRSPVFTKERAVYLVGLGPNYTNLTDCADIDKLSPNFTSVFGPKTLFRGIDWDAVLDGKKGNLKELQDNLLLIYCAQNPNSVSVYPLVVSNPGDQRASQQLPLSLSPTLLAPLNSRRYKGLVAAASILGGTTVFLFLFARVVELKASQEQQANTLYLLLKLVQSDSELFSQFVSQDCHRLLLKVLQSPRCIAGHHMLKVVILMLNLNLQRSVQKRSEKSTSLNL</sequence>
<dbReference type="InParanoid" id="A0A2J7PS66"/>
<feature type="transmembrane region" description="Helical" evidence="1">
    <location>
        <begin position="122"/>
        <end position="141"/>
    </location>
</feature>
<evidence type="ECO:0000313" key="3">
    <source>
        <dbReference type="Proteomes" id="UP000235965"/>
    </source>
</evidence>
<evidence type="ECO:0000256" key="1">
    <source>
        <dbReference type="SAM" id="Phobius"/>
    </source>
</evidence>
<keyword evidence="1" id="KW-1133">Transmembrane helix</keyword>
<dbReference type="Proteomes" id="UP000235965">
    <property type="component" value="Unassembled WGS sequence"/>
</dbReference>
<organism evidence="2 3">
    <name type="scientific">Cryptotermes secundus</name>
    <dbReference type="NCBI Taxonomy" id="105785"/>
    <lineage>
        <taxon>Eukaryota</taxon>
        <taxon>Metazoa</taxon>
        <taxon>Ecdysozoa</taxon>
        <taxon>Arthropoda</taxon>
        <taxon>Hexapoda</taxon>
        <taxon>Insecta</taxon>
        <taxon>Pterygota</taxon>
        <taxon>Neoptera</taxon>
        <taxon>Polyneoptera</taxon>
        <taxon>Dictyoptera</taxon>
        <taxon>Blattodea</taxon>
        <taxon>Blattoidea</taxon>
        <taxon>Termitoidae</taxon>
        <taxon>Kalotermitidae</taxon>
        <taxon>Cryptotermitinae</taxon>
        <taxon>Cryptotermes</taxon>
    </lineage>
</organism>
<gene>
    <name evidence="2" type="ORF">B7P43_G09596</name>
</gene>